<dbReference type="InterPro" id="IPR050245">
    <property type="entry name" value="PrsA_foldase"/>
</dbReference>
<comment type="catalytic activity">
    <reaction evidence="1">
        <text>[protein]-peptidylproline (omega=180) = [protein]-peptidylproline (omega=0)</text>
        <dbReference type="Rhea" id="RHEA:16237"/>
        <dbReference type="Rhea" id="RHEA-COMP:10747"/>
        <dbReference type="Rhea" id="RHEA-COMP:10748"/>
        <dbReference type="ChEBI" id="CHEBI:83833"/>
        <dbReference type="ChEBI" id="CHEBI:83834"/>
        <dbReference type="EC" id="5.2.1.8"/>
    </reaction>
</comment>
<evidence type="ECO:0000256" key="6">
    <source>
        <dbReference type="ARBA" id="ARBA00022729"/>
    </source>
</evidence>
<dbReference type="HAMAP" id="MF_01145">
    <property type="entry name" value="Foldase_PrsA"/>
    <property type="match status" value="1"/>
</dbReference>
<dbReference type="Gene3D" id="1.10.4030.10">
    <property type="entry name" value="Porin chaperone SurA, peptide-binding domain"/>
    <property type="match status" value="1"/>
</dbReference>
<evidence type="ECO:0000256" key="7">
    <source>
        <dbReference type="ARBA" id="ARBA00023110"/>
    </source>
</evidence>
<organism evidence="12">
    <name type="scientific">Siphoviridae sp. ctHip2</name>
    <dbReference type="NCBI Taxonomy" id="2827830"/>
    <lineage>
        <taxon>Viruses</taxon>
        <taxon>Duplodnaviria</taxon>
        <taxon>Heunggongvirae</taxon>
        <taxon>Uroviricota</taxon>
        <taxon>Caudoviricetes</taxon>
    </lineage>
</organism>
<dbReference type="SUPFAM" id="SSF54534">
    <property type="entry name" value="FKBP-like"/>
    <property type="match status" value="1"/>
</dbReference>
<keyword evidence="8" id="KW-0472">Membrane</keyword>
<keyword evidence="6" id="KW-0732">Signal</keyword>
<evidence type="ECO:0000256" key="9">
    <source>
        <dbReference type="ARBA" id="ARBA00023139"/>
    </source>
</evidence>
<dbReference type="InterPro" id="IPR023059">
    <property type="entry name" value="Foldase_PrsA"/>
</dbReference>
<sequence>MKMNKKIAVACATLLSIVTFAACAHKSDVLVSMKTGDITSEKFFAQIKSNPTVQTLLSNEVISTALEDKYKDKVTSDDVEKEYEKMKEQYGDQFQSALVAAGLTENTYKAQLRSTLLLDYAVKTAAEQELKDADYEEAFKSYTPTMTVKFVKTKTKDEAKTVVDELKKETAVDTLVAKYGTLSKADQKTGELTFDSTTKDVEPELLAQITPMEVNKVSEPIAITDRKTYETVYYVVKVTKKDAKKETWKDYETILKDYIINKKASDKNYAKQVVSELLKEYKVEVKDEAFKNVIEQYLNHKNTETTEATETSETTSTTEAK</sequence>
<dbReference type="GO" id="GO:0005886">
    <property type="term" value="C:plasma membrane"/>
    <property type="evidence" value="ECO:0007669"/>
    <property type="project" value="UniProtKB-SubCell"/>
</dbReference>
<dbReference type="PANTHER" id="PTHR47245">
    <property type="entry name" value="PEPTIDYLPROLYL ISOMERASE"/>
    <property type="match status" value="1"/>
</dbReference>
<dbReference type="PROSITE" id="PS51257">
    <property type="entry name" value="PROKAR_LIPOPROTEIN"/>
    <property type="match status" value="1"/>
</dbReference>
<dbReference type="InterPro" id="IPR027304">
    <property type="entry name" value="Trigger_fact/SurA_dom_sf"/>
</dbReference>
<keyword evidence="5" id="KW-1003">Cell membrane</keyword>
<dbReference type="GO" id="GO:0003755">
    <property type="term" value="F:peptidyl-prolyl cis-trans isomerase activity"/>
    <property type="evidence" value="ECO:0007669"/>
    <property type="project" value="UniProtKB-KW"/>
</dbReference>
<evidence type="ECO:0000256" key="1">
    <source>
        <dbReference type="ARBA" id="ARBA00000971"/>
    </source>
</evidence>
<keyword evidence="11" id="KW-0449">Lipoprotein</keyword>
<reference evidence="12" key="1">
    <citation type="journal article" date="2021" name="Proc. Natl. Acad. Sci. U.S.A.">
        <title>A Catalog of Tens of Thousands of Viruses from Human Metagenomes Reveals Hidden Associations with Chronic Diseases.</title>
        <authorList>
            <person name="Tisza M.J."/>
            <person name="Buck C.B."/>
        </authorList>
    </citation>
    <scope>NUCLEOTIDE SEQUENCE</scope>
    <source>
        <strain evidence="12">CtHip2</strain>
    </source>
</reference>
<keyword evidence="9" id="KW-0564">Palmitate</keyword>
<evidence type="ECO:0000256" key="3">
    <source>
        <dbReference type="ARBA" id="ARBA00006071"/>
    </source>
</evidence>
<evidence type="ECO:0000313" key="12">
    <source>
        <dbReference type="EMBL" id="DAF42554.1"/>
    </source>
</evidence>
<evidence type="ECO:0000256" key="11">
    <source>
        <dbReference type="ARBA" id="ARBA00023288"/>
    </source>
</evidence>
<accession>A0A8S5RVT3</accession>
<evidence type="ECO:0000256" key="5">
    <source>
        <dbReference type="ARBA" id="ARBA00022475"/>
    </source>
</evidence>
<comment type="subcellular location">
    <subcellularLocation>
        <location evidence="2">Cell membrane</location>
        <topology evidence="2">Lipid-anchor</topology>
    </subcellularLocation>
</comment>
<evidence type="ECO:0000256" key="2">
    <source>
        <dbReference type="ARBA" id="ARBA00004193"/>
    </source>
</evidence>
<evidence type="ECO:0000256" key="4">
    <source>
        <dbReference type="ARBA" id="ARBA00013194"/>
    </source>
</evidence>
<proteinExistence type="inferred from homology"/>
<dbReference type="SUPFAM" id="SSF109998">
    <property type="entry name" value="Triger factor/SurA peptide-binding domain-like"/>
    <property type="match status" value="1"/>
</dbReference>
<evidence type="ECO:0000256" key="10">
    <source>
        <dbReference type="ARBA" id="ARBA00023235"/>
    </source>
</evidence>
<protein>
    <recommendedName>
        <fullName evidence="4">peptidylprolyl isomerase</fullName>
        <ecNumber evidence="4">5.2.1.8</ecNumber>
    </recommendedName>
</protein>
<evidence type="ECO:0000256" key="8">
    <source>
        <dbReference type="ARBA" id="ARBA00023136"/>
    </source>
</evidence>
<name>A0A8S5RVT3_9CAUD</name>
<dbReference type="EC" id="5.2.1.8" evidence="4"/>
<dbReference type="PANTHER" id="PTHR47245:SF1">
    <property type="entry name" value="FOLDASE PROTEIN PRSA"/>
    <property type="match status" value="1"/>
</dbReference>
<comment type="similarity">
    <text evidence="3">Belongs to the PrsA family.</text>
</comment>
<keyword evidence="7" id="KW-0697">Rotamase</keyword>
<dbReference type="EMBL" id="BK032497">
    <property type="protein sequence ID" value="DAF42554.1"/>
    <property type="molecule type" value="Genomic_DNA"/>
</dbReference>
<keyword evidence="10" id="KW-0413">Isomerase</keyword>